<dbReference type="HAMAP" id="MF_01584">
    <property type="entry name" value="UPF0502"/>
    <property type="match status" value="1"/>
</dbReference>
<dbReference type="AlphaFoldDB" id="A0A330LRW8"/>
<feature type="coiled-coil region" evidence="2">
    <location>
        <begin position="191"/>
        <end position="218"/>
    </location>
</feature>
<dbReference type="InterPro" id="IPR036390">
    <property type="entry name" value="WH_DNA-bd_sf"/>
</dbReference>
<accession>A0A330LRW8</accession>
<dbReference type="SUPFAM" id="SSF46785">
    <property type="entry name" value="Winged helix' DNA-binding domain"/>
    <property type="match status" value="2"/>
</dbReference>
<dbReference type="PANTHER" id="PTHR38768:SF1">
    <property type="entry name" value="UPF0502 PROTEIN YCEH"/>
    <property type="match status" value="1"/>
</dbReference>
<dbReference type="PANTHER" id="PTHR38768">
    <property type="entry name" value="UPF0502 PROTEIN YCEH"/>
    <property type="match status" value="1"/>
</dbReference>
<dbReference type="RefSeq" id="WP_112716302.1">
    <property type="nucleotide sequence ID" value="NZ_LS483250.1"/>
</dbReference>
<dbReference type="InterPro" id="IPR007432">
    <property type="entry name" value="DUF480"/>
</dbReference>
<dbReference type="OrthoDB" id="9784785at2"/>
<dbReference type="InterPro" id="IPR036388">
    <property type="entry name" value="WH-like_DNA-bd_sf"/>
</dbReference>
<comment type="similarity">
    <text evidence="1">Belongs to the UPF0502 family.</text>
</comment>
<organism evidence="3 4">
    <name type="scientific">Moritella yayanosii</name>
    <dbReference type="NCBI Taxonomy" id="69539"/>
    <lineage>
        <taxon>Bacteria</taxon>
        <taxon>Pseudomonadati</taxon>
        <taxon>Pseudomonadota</taxon>
        <taxon>Gammaproteobacteria</taxon>
        <taxon>Alteromonadales</taxon>
        <taxon>Moritellaceae</taxon>
        <taxon>Moritella</taxon>
    </lineage>
</organism>
<dbReference type="Gene3D" id="1.10.10.10">
    <property type="entry name" value="Winged helix-like DNA-binding domain superfamily/Winged helix DNA-binding domain"/>
    <property type="match status" value="2"/>
</dbReference>
<evidence type="ECO:0000256" key="1">
    <source>
        <dbReference type="HAMAP-Rule" id="MF_01584"/>
    </source>
</evidence>
<evidence type="ECO:0000313" key="4">
    <source>
        <dbReference type="Proteomes" id="UP000250163"/>
    </source>
</evidence>
<proteinExistence type="inferred from homology"/>
<sequence length="222" mass="24572">MDELSLHETRVLGALIEKEHTTPDNYPLSLNSLTSACNQKSSREPVLSLSQDDVQHIVDDLVKKRLVVNDEHGGKRSAKIRHRFGNTAFSKIRFNPQQLAILTLLFLRGPQTPGELRTRSARQCQFNDVHEVETALDQLINHELYPFVVKLARVPGQSACRYAHLFSGPVTSTAIVAATTTANPVLSADENAVLSVRVAELEQEVATLKAQLTDLQATSRIN</sequence>
<evidence type="ECO:0000313" key="3">
    <source>
        <dbReference type="EMBL" id="SQD79560.1"/>
    </source>
</evidence>
<name>A0A330LRW8_9GAMM</name>
<dbReference type="EMBL" id="LS483250">
    <property type="protein sequence ID" value="SQD79560.1"/>
    <property type="molecule type" value="Genomic_DNA"/>
</dbReference>
<evidence type="ECO:0000256" key="2">
    <source>
        <dbReference type="SAM" id="Coils"/>
    </source>
</evidence>
<keyword evidence="2" id="KW-0175">Coiled coil</keyword>
<dbReference type="KEGG" id="mya:MORIYA_3104"/>
<reference evidence="4" key="1">
    <citation type="submission" date="2018-05" db="EMBL/GenBank/DDBJ databases">
        <authorList>
            <person name="Cea G.-C."/>
            <person name="William W."/>
        </authorList>
    </citation>
    <scope>NUCLEOTIDE SEQUENCE [LARGE SCALE GENOMIC DNA]</scope>
    <source>
        <strain evidence="4">DB21MT 5</strain>
    </source>
</reference>
<dbReference type="Proteomes" id="UP000250163">
    <property type="component" value="Chromosome MORIYA"/>
</dbReference>
<dbReference type="Pfam" id="PF04337">
    <property type="entry name" value="DUF480"/>
    <property type="match status" value="1"/>
</dbReference>
<protein>
    <submittedName>
        <fullName evidence="3">Uncharacterized protein</fullName>
    </submittedName>
</protein>
<keyword evidence="4" id="KW-1185">Reference proteome</keyword>
<gene>
    <name evidence="3" type="ORF">MORIYA_3104</name>
</gene>